<keyword evidence="3" id="KW-0804">Transcription</keyword>
<evidence type="ECO:0000259" key="5">
    <source>
        <dbReference type="PROSITE" id="PS51078"/>
    </source>
</evidence>
<keyword evidence="1" id="KW-0805">Transcription regulation</keyword>
<dbReference type="SUPFAM" id="SSF46785">
    <property type="entry name" value="Winged helix' DNA-binding domain"/>
    <property type="match status" value="1"/>
</dbReference>
<evidence type="ECO:0000256" key="3">
    <source>
        <dbReference type="ARBA" id="ARBA00023163"/>
    </source>
</evidence>
<dbReference type="PROSITE" id="PS51077">
    <property type="entry name" value="HTH_ICLR"/>
    <property type="match status" value="1"/>
</dbReference>
<dbReference type="PROSITE" id="PS51078">
    <property type="entry name" value="ICLR_ED"/>
    <property type="match status" value="1"/>
</dbReference>
<comment type="caution">
    <text evidence="6">The sequence shown here is derived from an EMBL/GenBank/DDBJ whole genome shotgun (WGS) entry which is preliminary data.</text>
</comment>
<dbReference type="PANTHER" id="PTHR30136:SF35">
    <property type="entry name" value="HTH-TYPE TRANSCRIPTIONAL REGULATOR RV1719"/>
    <property type="match status" value="1"/>
</dbReference>
<sequence length="254" mass="28045">MNDGARHPVKALETTMEIVETLTELRSAPLREIAAVLEMNKSTVHNHLSTLREHEYVVKEGESYRLSLRFLTVGGILRNEIDLYEAAKPKVDDLADETGELVTLATHERGLGVVLYRAKGGNSVELNTHIGTQLPLHNSALGKAILGHLPDERIEAIIDHRGLPPGTPNTITDEGRMHEELERIAEQGWAYDDEERWRGLRCVAAPIRTEDGAVEGAVSLSTPKSRLANDDARAEYVDAVKNTANLVELSITYS</sequence>
<name>A0ABD5QD27_9EURY</name>
<dbReference type="GO" id="GO:0006355">
    <property type="term" value="P:regulation of DNA-templated transcription"/>
    <property type="evidence" value="ECO:0007669"/>
    <property type="project" value="UniProtKB-ARBA"/>
</dbReference>
<evidence type="ECO:0000256" key="1">
    <source>
        <dbReference type="ARBA" id="ARBA00023015"/>
    </source>
</evidence>
<dbReference type="GO" id="GO:0003677">
    <property type="term" value="F:DNA binding"/>
    <property type="evidence" value="ECO:0007669"/>
    <property type="project" value="UniProtKB-KW"/>
</dbReference>
<dbReference type="InterPro" id="IPR036388">
    <property type="entry name" value="WH-like_DNA-bd_sf"/>
</dbReference>
<gene>
    <name evidence="6" type="ORF">ACFPFO_06915</name>
</gene>
<organism evidence="6 7">
    <name type="scientific">Saliphagus infecundisoli</name>
    <dbReference type="NCBI Taxonomy" id="1849069"/>
    <lineage>
        <taxon>Archaea</taxon>
        <taxon>Methanobacteriati</taxon>
        <taxon>Methanobacteriota</taxon>
        <taxon>Stenosarchaea group</taxon>
        <taxon>Halobacteria</taxon>
        <taxon>Halobacteriales</taxon>
        <taxon>Natrialbaceae</taxon>
        <taxon>Saliphagus</taxon>
    </lineage>
</organism>
<dbReference type="Pfam" id="PF01614">
    <property type="entry name" value="IclR_C"/>
    <property type="match status" value="1"/>
</dbReference>
<proteinExistence type="predicted"/>
<dbReference type="SUPFAM" id="SSF55781">
    <property type="entry name" value="GAF domain-like"/>
    <property type="match status" value="1"/>
</dbReference>
<feature type="domain" description="HTH iclR-type" evidence="4">
    <location>
        <begin position="9"/>
        <end position="68"/>
    </location>
</feature>
<dbReference type="CDD" id="cd00090">
    <property type="entry name" value="HTH_ARSR"/>
    <property type="match status" value="1"/>
</dbReference>
<evidence type="ECO:0000259" key="4">
    <source>
        <dbReference type="PROSITE" id="PS51077"/>
    </source>
</evidence>
<evidence type="ECO:0000256" key="2">
    <source>
        <dbReference type="ARBA" id="ARBA00023125"/>
    </source>
</evidence>
<dbReference type="InterPro" id="IPR029016">
    <property type="entry name" value="GAF-like_dom_sf"/>
</dbReference>
<dbReference type="InterPro" id="IPR050707">
    <property type="entry name" value="HTH_MetabolicPath_Reg"/>
</dbReference>
<dbReference type="RefSeq" id="WP_224828852.1">
    <property type="nucleotide sequence ID" value="NZ_JAIVEF010000011.1"/>
</dbReference>
<dbReference type="Gene3D" id="1.10.10.10">
    <property type="entry name" value="Winged helix-like DNA-binding domain superfamily/Winged helix DNA-binding domain"/>
    <property type="match status" value="1"/>
</dbReference>
<feature type="domain" description="IclR-ED" evidence="5">
    <location>
        <begin position="69"/>
        <end position="253"/>
    </location>
</feature>
<dbReference type="InterPro" id="IPR036390">
    <property type="entry name" value="WH_DNA-bd_sf"/>
</dbReference>
<accession>A0ABD5QD27</accession>
<dbReference type="InterPro" id="IPR005471">
    <property type="entry name" value="Tscrpt_reg_IclR_N"/>
</dbReference>
<dbReference type="AlphaFoldDB" id="A0ABD5QD27"/>
<dbReference type="SMART" id="SM00346">
    <property type="entry name" value="HTH_ICLR"/>
    <property type="match status" value="1"/>
</dbReference>
<dbReference type="EMBL" id="JBHSJG010000026">
    <property type="protein sequence ID" value="MFC4987495.1"/>
    <property type="molecule type" value="Genomic_DNA"/>
</dbReference>
<dbReference type="Pfam" id="PF09339">
    <property type="entry name" value="HTH_IclR"/>
    <property type="match status" value="1"/>
</dbReference>
<keyword evidence="2" id="KW-0238">DNA-binding</keyword>
<dbReference type="Proteomes" id="UP001595925">
    <property type="component" value="Unassembled WGS sequence"/>
</dbReference>
<evidence type="ECO:0000313" key="7">
    <source>
        <dbReference type="Proteomes" id="UP001595925"/>
    </source>
</evidence>
<keyword evidence="7" id="KW-1185">Reference proteome</keyword>
<reference evidence="6 7" key="1">
    <citation type="journal article" date="2019" name="Int. J. Syst. Evol. Microbiol.">
        <title>The Global Catalogue of Microorganisms (GCM) 10K type strain sequencing project: providing services to taxonomists for standard genome sequencing and annotation.</title>
        <authorList>
            <consortium name="The Broad Institute Genomics Platform"/>
            <consortium name="The Broad Institute Genome Sequencing Center for Infectious Disease"/>
            <person name="Wu L."/>
            <person name="Ma J."/>
        </authorList>
    </citation>
    <scope>NUCLEOTIDE SEQUENCE [LARGE SCALE GENOMIC DNA]</scope>
    <source>
        <strain evidence="6 7">CGMCC 1.15824</strain>
    </source>
</reference>
<dbReference type="InterPro" id="IPR011991">
    <property type="entry name" value="ArsR-like_HTH"/>
</dbReference>
<protein>
    <submittedName>
        <fullName evidence="6">IclR family transcriptional regulator</fullName>
    </submittedName>
</protein>
<evidence type="ECO:0000313" key="6">
    <source>
        <dbReference type="EMBL" id="MFC4987495.1"/>
    </source>
</evidence>
<dbReference type="Gene3D" id="3.30.450.40">
    <property type="match status" value="1"/>
</dbReference>
<dbReference type="InterPro" id="IPR014757">
    <property type="entry name" value="Tscrpt_reg_IclR_C"/>
</dbReference>
<dbReference type="PANTHER" id="PTHR30136">
    <property type="entry name" value="HELIX-TURN-HELIX TRANSCRIPTIONAL REGULATOR, ICLR FAMILY"/>
    <property type="match status" value="1"/>
</dbReference>